<dbReference type="AlphaFoldDB" id="A0A9D1H7G6"/>
<gene>
    <name evidence="1" type="ORF">IAC43_07120</name>
</gene>
<evidence type="ECO:0000313" key="1">
    <source>
        <dbReference type="EMBL" id="HIT94941.1"/>
    </source>
</evidence>
<dbReference type="Gene3D" id="3.20.170.10">
    <property type="entry name" value="ADP-ribosylation domain"/>
    <property type="match status" value="1"/>
</dbReference>
<dbReference type="InterPro" id="IPR018840">
    <property type="entry name" value="DUF2441"/>
</dbReference>
<dbReference type="SUPFAM" id="SSF56399">
    <property type="entry name" value="ADP-ribosylation"/>
    <property type="match status" value="1"/>
</dbReference>
<dbReference type="Pfam" id="PF10386">
    <property type="entry name" value="DUF2441"/>
    <property type="match status" value="1"/>
</dbReference>
<reference evidence="1" key="2">
    <citation type="journal article" date="2021" name="PeerJ">
        <title>Extensive microbial diversity within the chicken gut microbiome revealed by metagenomics and culture.</title>
        <authorList>
            <person name="Gilroy R."/>
            <person name="Ravi A."/>
            <person name="Getino M."/>
            <person name="Pursley I."/>
            <person name="Horton D.L."/>
            <person name="Alikhan N.F."/>
            <person name="Baker D."/>
            <person name="Gharbi K."/>
            <person name="Hall N."/>
            <person name="Watson M."/>
            <person name="Adriaenssens E.M."/>
            <person name="Foster-Nyarko E."/>
            <person name="Jarju S."/>
            <person name="Secka A."/>
            <person name="Antonio M."/>
            <person name="Oren A."/>
            <person name="Chaudhuri R.R."/>
            <person name="La Ragione R."/>
            <person name="Hildebrand F."/>
            <person name="Pallen M.J."/>
        </authorList>
    </citation>
    <scope>NUCLEOTIDE SEQUENCE</scope>
    <source>
        <strain evidence="1">ChiBcec7-5410</strain>
    </source>
</reference>
<comment type="caution">
    <text evidence="1">The sequence shown here is derived from an EMBL/GenBank/DDBJ whole genome shotgun (WGS) entry which is preliminary data.</text>
</comment>
<protein>
    <submittedName>
        <fullName evidence="1">DUF2441 domain-containing protein</fullName>
    </submittedName>
</protein>
<evidence type="ECO:0000313" key="2">
    <source>
        <dbReference type="Proteomes" id="UP000824160"/>
    </source>
</evidence>
<dbReference type="Proteomes" id="UP000824160">
    <property type="component" value="Unassembled WGS sequence"/>
</dbReference>
<proteinExistence type="predicted"/>
<name>A0A9D1H7G6_9FIRM</name>
<sequence>MNEVFYAYHVVTERPMEPGQQILMDAGHPNGVYHRVMEKRTEVEAIWKDPDRYDANQLEHHTRVALRELALEQVRQQQYDQYPSRMCCLYVSRGLKEARQWAEWFVGWGRPTFSIVRLKIEGNSFAGDANNCFDALTDHVENLRLAARYWENLPNLRGEPPIEEILASGRITVDQLVEQIGCNLK</sequence>
<organism evidence="1 2">
    <name type="scientific">Candidatus Faecivivens stercoripullorum</name>
    <dbReference type="NCBI Taxonomy" id="2840805"/>
    <lineage>
        <taxon>Bacteria</taxon>
        <taxon>Bacillati</taxon>
        <taxon>Bacillota</taxon>
        <taxon>Clostridia</taxon>
        <taxon>Eubacteriales</taxon>
        <taxon>Oscillospiraceae</taxon>
        <taxon>Oscillospiraceae incertae sedis</taxon>
        <taxon>Candidatus Faecivivens</taxon>
    </lineage>
</organism>
<reference evidence="1" key="1">
    <citation type="submission" date="2020-10" db="EMBL/GenBank/DDBJ databases">
        <authorList>
            <person name="Gilroy R."/>
        </authorList>
    </citation>
    <scope>NUCLEOTIDE SEQUENCE</scope>
    <source>
        <strain evidence="1">ChiBcec7-5410</strain>
    </source>
</reference>
<accession>A0A9D1H7G6</accession>
<dbReference type="EMBL" id="DVLW01000194">
    <property type="protein sequence ID" value="HIT94941.1"/>
    <property type="molecule type" value="Genomic_DNA"/>
</dbReference>